<evidence type="ECO:0000313" key="2">
    <source>
        <dbReference type="EMBL" id="MDM7855509.1"/>
    </source>
</evidence>
<reference evidence="2 3" key="1">
    <citation type="submission" date="2023-06" db="EMBL/GenBank/DDBJ databases">
        <title>Cellulomonas sp. MW4 Whole genome sequence.</title>
        <authorList>
            <person name="Park S."/>
        </authorList>
    </citation>
    <scope>NUCLEOTIDE SEQUENCE [LARGE SCALE GENOMIC DNA]</scope>
    <source>
        <strain evidence="2 3">MW4</strain>
    </source>
</reference>
<evidence type="ECO:0000256" key="1">
    <source>
        <dbReference type="SAM" id="Phobius"/>
    </source>
</evidence>
<organism evidence="2 3">
    <name type="scientific">Cellulomonas alba</name>
    <dbReference type="NCBI Taxonomy" id="3053467"/>
    <lineage>
        <taxon>Bacteria</taxon>
        <taxon>Bacillati</taxon>
        <taxon>Actinomycetota</taxon>
        <taxon>Actinomycetes</taxon>
        <taxon>Micrococcales</taxon>
        <taxon>Cellulomonadaceae</taxon>
        <taxon>Cellulomonas</taxon>
    </lineage>
</organism>
<dbReference type="EMBL" id="JAUCGQ010000001">
    <property type="protein sequence ID" value="MDM7855509.1"/>
    <property type="molecule type" value="Genomic_DNA"/>
</dbReference>
<feature type="transmembrane region" description="Helical" evidence="1">
    <location>
        <begin position="95"/>
        <end position="120"/>
    </location>
</feature>
<protein>
    <recommendedName>
        <fullName evidence="4">MFS transporter</fullName>
    </recommendedName>
</protein>
<sequence length="162" mass="16388">MTTPPEPQSAPADLDDEAALVRPLSRIAYAFCAALVAIGLLGAFVLVPDPVVTLGGLALGLGLGLVSLVVPPLLIRGGLRRGTGRTADPASEHAVVRTAVFIGLAFAELPALVALSLVASDGNHDVGALLISVPFAIVSLLVNVAGAGAVRRHLRRIRGGVA</sequence>
<gene>
    <name evidence="2" type="ORF">QRT04_11265</name>
</gene>
<proteinExistence type="predicted"/>
<comment type="caution">
    <text evidence="2">The sequence shown here is derived from an EMBL/GenBank/DDBJ whole genome shotgun (WGS) entry which is preliminary data.</text>
</comment>
<evidence type="ECO:0008006" key="4">
    <source>
        <dbReference type="Google" id="ProtNLM"/>
    </source>
</evidence>
<dbReference type="RefSeq" id="WP_289455342.1">
    <property type="nucleotide sequence ID" value="NZ_JAUCGQ010000001.1"/>
</dbReference>
<keyword evidence="1" id="KW-0812">Transmembrane</keyword>
<feature type="transmembrane region" description="Helical" evidence="1">
    <location>
        <begin position="126"/>
        <end position="150"/>
    </location>
</feature>
<evidence type="ECO:0000313" key="3">
    <source>
        <dbReference type="Proteomes" id="UP001529338"/>
    </source>
</evidence>
<keyword evidence="1" id="KW-0472">Membrane</keyword>
<keyword evidence="1" id="KW-1133">Transmembrane helix</keyword>
<keyword evidence="3" id="KW-1185">Reference proteome</keyword>
<dbReference type="Proteomes" id="UP001529338">
    <property type="component" value="Unassembled WGS sequence"/>
</dbReference>
<feature type="transmembrane region" description="Helical" evidence="1">
    <location>
        <begin position="53"/>
        <end position="75"/>
    </location>
</feature>
<name>A0ABT7SIW9_9CELL</name>
<accession>A0ABT7SIW9</accession>
<feature type="transmembrane region" description="Helical" evidence="1">
    <location>
        <begin position="27"/>
        <end position="47"/>
    </location>
</feature>